<dbReference type="InterPro" id="IPR029044">
    <property type="entry name" value="Nucleotide-diphossugar_trans"/>
</dbReference>
<gene>
    <name evidence="1" type="ORF">DK847_08325</name>
</gene>
<protein>
    <submittedName>
        <fullName evidence="1">Glycosyltransferase</fullName>
    </submittedName>
</protein>
<evidence type="ECO:0000313" key="2">
    <source>
        <dbReference type="Proteomes" id="UP000248795"/>
    </source>
</evidence>
<dbReference type="Gene3D" id="3.90.550.10">
    <property type="entry name" value="Spore Coat Polysaccharide Biosynthesis Protein SpsA, Chain A"/>
    <property type="match status" value="1"/>
</dbReference>
<evidence type="ECO:0000313" key="1">
    <source>
        <dbReference type="EMBL" id="PZF77317.1"/>
    </source>
</evidence>
<dbReference type="Proteomes" id="UP000248795">
    <property type="component" value="Unassembled WGS sequence"/>
</dbReference>
<dbReference type="GO" id="GO:0016740">
    <property type="term" value="F:transferase activity"/>
    <property type="evidence" value="ECO:0007669"/>
    <property type="project" value="UniProtKB-KW"/>
</dbReference>
<dbReference type="AlphaFoldDB" id="A0A2W2BN94"/>
<dbReference type="RefSeq" id="WP_111197680.1">
    <property type="nucleotide sequence ID" value="NZ_QKVK01000003.1"/>
</dbReference>
<organism evidence="1 2">
    <name type="scientific">Aestuariivirga litoralis</name>
    <dbReference type="NCBI Taxonomy" id="2650924"/>
    <lineage>
        <taxon>Bacteria</taxon>
        <taxon>Pseudomonadati</taxon>
        <taxon>Pseudomonadota</taxon>
        <taxon>Alphaproteobacteria</taxon>
        <taxon>Hyphomicrobiales</taxon>
        <taxon>Aestuariivirgaceae</taxon>
        <taxon>Aestuariivirga</taxon>
    </lineage>
</organism>
<dbReference type="PANTHER" id="PTHR35105">
    <property type="entry name" value="EXPRESSED PROTEIN"/>
    <property type="match status" value="1"/>
</dbReference>
<accession>A0A2W2BN94</accession>
<keyword evidence="1" id="KW-0808">Transferase</keyword>
<dbReference type="SUPFAM" id="SSF53448">
    <property type="entry name" value="Nucleotide-diphospho-sugar transferases"/>
    <property type="match status" value="1"/>
</dbReference>
<dbReference type="PANTHER" id="PTHR35105:SF2">
    <property type="entry name" value="PROTEIN CDI"/>
    <property type="match status" value="1"/>
</dbReference>
<comment type="caution">
    <text evidence="1">The sequence shown here is derived from an EMBL/GenBank/DDBJ whole genome shotgun (WGS) entry which is preliminary data.</text>
</comment>
<proteinExistence type="predicted"/>
<dbReference type="EMBL" id="QKVK01000003">
    <property type="protein sequence ID" value="PZF77317.1"/>
    <property type="molecule type" value="Genomic_DNA"/>
</dbReference>
<sequence>MTERVNLIVGFDQREAIAYHVFCQSVIEKASLPVQFLPLNPQSIAGYTERHRDGSNVFIYTRFLTPYLMGFEGWAIFADGDMICNADIAELWRLRDPSKAVMVVKHDYKTKAATKYLGNRNDNYPRKNWSSVILWNCGHPANRQLDPAFVETKDGAFLHRFTWLSDDLIGEIPREWNWLAIEYDDNPAAKLVHYTLGTPCFADYRDSGMAELWHDSLKRAEEGLGK</sequence>
<name>A0A2W2BN94_9HYPH</name>
<keyword evidence="2" id="KW-1185">Reference proteome</keyword>
<reference evidence="2" key="1">
    <citation type="submission" date="2018-06" db="EMBL/GenBank/DDBJ databases">
        <title>Aestuariibacter litoralis strain KCTC 52945T.</title>
        <authorList>
            <person name="Li X."/>
            <person name="Salam N."/>
            <person name="Li J.-L."/>
            <person name="Chen Y.-M."/>
            <person name="Yang Z.-W."/>
            <person name="Zhang L.-Y."/>
            <person name="Han M.-X."/>
            <person name="Xiao M."/>
            <person name="Li W.-J."/>
        </authorList>
    </citation>
    <scope>NUCLEOTIDE SEQUENCE [LARGE SCALE GENOMIC DNA]</scope>
    <source>
        <strain evidence="2">KCTC 52945</strain>
    </source>
</reference>